<dbReference type="Pfam" id="PF00035">
    <property type="entry name" value="dsrm"/>
    <property type="match status" value="1"/>
</dbReference>
<dbReference type="NCBIfam" id="TIGR02191">
    <property type="entry name" value="RNaseIII"/>
    <property type="match status" value="1"/>
</dbReference>
<keyword evidence="5 15" id="KW-0963">Cytoplasm</keyword>
<evidence type="ECO:0000256" key="15">
    <source>
        <dbReference type="HAMAP-Rule" id="MF_00104"/>
    </source>
</evidence>
<dbReference type="SMART" id="SM00535">
    <property type="entry name" value="RIBOc"/>
    <property type="match status" value="1"/>
</dbReference>
<dbReference type="CDD" id="cd00593">
    <property type="entry name" value="RIBOc"/>
    <property type="match status" value="1"/>
</dbReference>
<evidence type="ECO:0000256" key="8">
    <source>
        <dbReference type="ARBA" id="ARBA00022694"/>
    </source>
</evidence>
<dbReference type="CDD" id="cd10845">
    <property type="entry name" value="DSRM_RNAse_III_family"/>
    <property type="match status" value="1"/>
</dbReference>
<dbReference type="PROSITE" id="PS50137">
    <property type="entry name" value="DS_RBD"/>
    <property type="match status" value="1"/>
</dbReference>
<evidence type="ECO:0000259" key="17">
    <source>
        <dbReference type="PROSITE" id="PS50142"/>
    </source>
</evidence>
<dbReference type="GO" id="GO:0042802">
    <property type="term" value="F:identical protein binding"/>
    <property type="evidence" value="ECO:0007669"/>
    <property type="project" value="UniProtKB-ARBA"/>
</dbReference>
<comment type="catalytic activity">
    <reaction evidence="1 15">
        <text>Endonucleolytic cleavage to 5'-phosphomonoester.</text>
        <dbReference type="EC" id="3.1.26.3"/>
    </reaction>
</comment>
<dbReference type="InterPro" id="IPR036389">
    <property type="entry name" value="RNase_III_sf"/>
</dbReference>
<dbReference type="Gene3D" id="1.10.1520.10">
    <property type="entry name" value="Ribonuclease III domain"/>
    <property type="match status" value="1"/>
</dbReference>
<feature type="domain" description="RNase III" evidence="17">
    <location>
        <begin position="4"/>
        <end position="126"/>
    </location>
</feature>
<evidence type="ECO:0000256" key="11">
    <source>
        <dbReference type="ARBA" id="ARBA00022759"/>
    </source>
</evidence>
<comment type="similarity">
    <text evidence="3">Belongs to the ribonuclease III family.</text>
</comment>
<comment type="function">
    <text evidence="15">Digests double-stranded RNA. Involved in the processing of primary rRNA transcript to yield the immediate precursors to the large and small rRNAs (23S and 16S). Processes some mRNAs, and tRNAs when they are encoded in the rRNA operon. Processes pre-crRNA and tracrRNA of type II CRISPR loci if present in the organism.</text>
</comment>
<dbReference type="FunFam" id="1.10.1520.10:FF:000001">
    <property type="entry name" value="Ribonuclease 3"/>
    <property type="match status" value="1"/>
</dbReference>
<dbReference type="EC" id="3.1.26.3" evidence="15"/>
<feature type="binding site" evidence="15">
    <location>
        <position position="39"/>
    </location>
    <ligand>
        <name>Mg(2+)</name>
        <dbReference type="ChEBI" id="CHEBI:18420"/>
    </ligand>
</feature>
<dbReference type="PANTHER" id="PTHR11207:SF0">
    <property type="entry name" value="RIBONUCLEASE 3"/>
    <property type="match status" value="1"/>
</dbReference>
<evidence type="ECO:0000313" key="18">
    <source>
        <dbReference type="EMBL" id="HIU36840.1"/>
    </source>
</evidence>
<evidence type="ECO:0000256" key="10">
    <source>
        <dbReference type="ARBA" id="ARBA00022723"/>
    </source>
</evidence>
<evidence type="ECO:0000256" key="7">
    <source>
        <dbReference type="ARBA" id="ARBA00022664"/>
    </source>
</evidence>
<evidence type="ECO:0000256" key="9">
    <source>
        <dbReference type="ARBA" id="ARBA00022722"/>
    </source>
</evidence>
<dbReference type="Proteomes" id="UP000824083">
    <property type="component" value="Unassembled WGS sequence"/>
</dbReference>
<dbReference type="SUPFAM" id="SSF54768">
    <property type="entry name" value="dsRNA-binding domain-like"/>
    <property type="match status" value="1"/>
</dbReference>
<dbReference type="HAMAP" id="MF_00104">
    <property type="entry name" value="RNase_III"/>
    <property type="match status" value="1"/>
</dbReference>
<protein>
    <recommendedName>
        <fullName evidence="15">Ribonuclease 3</fullName>
        <ecNumber evidence="15">3.1.26.3</ecNumber>
    </recommendedName>
    <alternativeName>
        <fullName evidence="15">Ribonuclease III</fullName>
        <shortName evidence="15">RNase III</shortName>
    </alternativeName>
</protein>
<dbReference type="InterPro" id="IPR000999">
    <property type="entry name" value="RNase_III_dom"/>
</dbReference>
<evidence type="ECO:0000256" key="3">
    <source>
        <dbReference type="ARBA" id="ARBA00010183"/>
    </source>
</evidence>
<feature type="active site" evidence="15">
    <location>
        <position position="43"/>
    </location>
</feature>
<feature type="binding site" evidence="15">
    <location>
        <position position="112"/>
    </location>
    <ligand>
        <name>Mg(2+)</name>
        <dbReference type="ChEBI" id="CHEBI:18420"/>
    </ligand>
</feature>
<evidence type="ECO:0000256" key="5">
    <source>
        <dbReference type="ARBA" id="ARBA00022490"/>
    </source>
</evidence>
<dbReference type="SMART" id="SM00358">
    <property type="entry name" value="DSRM"/>
    <property type="match status" value="1"/>
</dbReference>
<dbReference type="GO" id="GO:0046872">
    <property type="term" value="F:metal ion binding"/>
    <property type="evidence" value="ECO:0007669"/>
    <property type="project" value="UniProtKB-KW"/>
</dbReference>
<comment type="caution">
    <text evidence="18">The sequence shown here is derived from an EMBL/GenBank/DDBJ whole genome shotgun (WGS) entry which is preliminary data.</text>
</comment>
<dbReference type="GO" id="GO:0008033">
    <property type="term" value="P:tRNA processing"/>
    <property type="evidence" value="ECO:0007669"/>
    <property type="project" value="UniProtKB-KW"/>
</dbReference>
<keyword evidence="11 15" id="KW-0255">Endonuclease</keyword>
<keyword evidence="12 15" id="KW-0378">Hydrolase</keyword>
<dbReference type="GO" id="GO:0003725">
    <property type="term" value="F:double-stranded RNA binding"/>
    <property type="evidence" value="ECO:0007669"/>
    <property type="project" value="TreeGrafter"/>
</dbReference>
<organism evidence="18 19">
    <name type="scientific">Candidatus Aphodousia faecigallinarum</name>
    <dbReference type="NCBI Taxonomy" id="2840677"/>
    <lineage>
        <taxon>Bacteria</taxon>
        <taxon>Pseudomonadati</taxon>
        <taxon>Pseudomonadota</taxon>
        <taxon>Betaproteobacteria</taxon>
        <taxon>Burkholderiales</taxon>
        <taxon>Sutterellaceae</taxon>
        <taxon>Sutterellaceae incertae sedis</taxon>
        <taxon>Candidatus Aphodousia</taxon>
    </lineage>
</organism>
<evidence type="ECO:0000313" key="19">
    <source>
        <dbReference type="Proteomes" id="UP000824083"/>
    </source>
</evidence>
<evidence type="ECO:0000256" key="4">
    <source>
        <dbReference type="ARBA" id="ARBA00011738"/>
    </source>
</evidence>
<dbReference type="PROSITE" id="PS00517">
    <property type="entry name" value="RNASE_3_1"/>
    <property type="match status" value="1"/>
</dbReference>
<evidence type="ECO:0000259" key="16">
    <source>
        <dbReference type="PROSITE" id="PS50137"/>
    </source>
</evidence>
<evidence type="ECO:0000256" key="6">
    <source>
        <dbReference type="ARBA" id="ARBA00022552"/>
    </source>
</evidence>
<evidence type="ECO:0000256" key="12">
    <source>
        <dbReference type="ARBA" id="ARBA00022801"/>
    </source>
</evidence>
<keyword evidence="15" id="KW-0699">rRNA-binding</keyword>
<accession>A0A9D1IH67</accession>
<dbReference type="GO" id="GO:0004525">
    <property type="term" value="F:ribonuclease III activity"/>
    <property type="evidence" value="ECO:0007669"/>
    <property type="project" value="UniProtKB-UniRule"/>
</dbReference>
<dbReference type="FunFam" id="3.30.160.20:FF:000003">
    <property type="entry name" value="Ribonuclease 3"/>
    <property type="match status" value="1"/>
</dbReference>
<dbReference type="GO" id="GO:0006397">
    <property type="term" value="P:mRNA processing"/>
    <property type="evidence" value="ECO:0007669"/>
    <property type="project" value="UniProtKB-UniRule"/>
</dbReference>
<dbReference type="Gene3D" id="3.30.160.20">
    <property type="match status" value="1"/>
</dbReference>
<dbReference type="PROSITE" id="PS50142">
    <property type="entry name" value="RNASE_3_2"/>
    <property type="match status" value="1"/>
</dbReference>
<comment type="subunit">
    <text evidence="4 15">Homodimer.</text>
</comment>
<dbReference type="PANTHER" id="PTHR11207">
    <property type="entry name" value="RIBONUCLEASE III"/>
    <property type="match status" value="1"/>
</dbReference>
<feature type="binding site" evidence="15">
    <location>
        <position position="115"/>
    </location>
    <ligand>
        <name>Mg(2+)</name>
        <dbReference type="ChEBI" id="CHEBI:18420"/>
    </ligand>
</feature>
<proteinExistence type="inferred from homology"/>
<feature type="active site" evidence="15">
    <location>
        <position position="115"/>
    </location>
</feature>
<reference evidence="18" key="2">
    <citation type="journal article" date="2021" name="PeerJ">
        <title>Extensive microbial diversity within the chicken gut microbiome revealed by metagenomics and culture.</title>
        <authorList>
            <person name="Gilroy R."/>
            <person name="Ravi A."/>
            <person name="Getino M."/>
            <person name="Pursley I."/>
            <person name="Horton D.L."/>
            <person name="Alikhan N.F."/>
            <person name="Baker D."/>
            <person name="Gharbi K."/>
            <person name="Hall N."/>
            <person name="Watson M."/>
            <person name="Adriaenssens E.M."/>
            <person name="Foster-Nyarko E."/>
            <person name="Jarju S."/>
            <person name="Secka A."/>
            <person name="Antonio M."/>
            <person name="Oren A."/>
            <person name="Chaudhuri R.R."/>
            <person name="La Ragione R."/>
            <person name="Hildebrand F."/>
            <person name="Pallen M.J."/>
        </authorList>
    </citation>
    <scope>NUCLEOTIDE SEQUENCE</scope>
    <source>
        <strain evidence="18">7463</strain>
    </source>
</reference>
<sequence>MLPLESLEEKIGYRFTNRKLLQRAVTHRSFGAENNERLEFLGDSVLNCVIGQALFLRDAHFNEGSLSRVRANLVCQDALAEIANRLVLSDYLRLGEGEMKTGGAHRPSIQSDAMEAIFGAIMTESGFDTAKGVILKLYEPILSKLTPERMGKDAKTLLQEFLQAHHLGLPEYTVVDIRGAAHDQTFDCQCDVKKLEISVKGTGKSRRSAEQAAAKIAFELVNEYFKNKKKGSHKDA</sequence>
<keyword evidence="13 15" id="KW-0460">Magnesium</keyword>
<reference evidence="18" key="1">
    <citation type="submission" date="2020-10" db="EMBL/GenBank/DDBJ databases">
        <authorList>
            <person name="Gilroy R."/>
        </authorList>
    </citation>
    <scope>NUCLEOTIDE SEQUENCE</scope>
    <source>
        <strain evidence="18">7463</strain>
    </source>
</reference>
<dbReference type="InterPro" id="IPR011907">
    <property type="entry name" value="RNase_III"/>
</dbReference>
<dbReference type="AlphaFoldDB" id="A0A9D1IH67"/>
<dbReference type="GO" id="GO:0019843">
    <property type="term" value="F:rRNA binding"/>
    <property type="evidence" value="ECO:0007669"/>
    <property type="project" value="UniProtKB-KW"/>
</dbReference>
<gene>
    <name evidence="15 18" type="primary">rnc</name>
    <name evidence="18" type="ORF">IAC56_00960</name>
</gene>
<comment type="subcellular location">
    <subcellularLocation>
        <location evidence="2 15">Cytoplasm</location>
    </subcellularLocation>
</comment>
<evidence type="ECO:0000256" key="14">
    <source>
        <dbReference type="ARBA" id="ARBA00022884"/>
    </source>
</evidence>
<evidence type="ECO:0000256" key="2">
    <source>
        <dbReference type="ARBA" id="ARBA00004496"/>
    </source>
</evidence>
<dbReference type="Pfam" id="PF14622">
    <property type="entry name" value="Ribonucleas_3_3"/>
    <property type="match status" value="1"/>
</dbReference>
<dbReference type="EMBL" id="DVMY01000021">
    <property type="protein sequence ID" value="HIU36840.1"/>
    <property type="molecule type" value="Genomic_DNA"/>
</dbReference>
<keyword evidence="10 15" id="KW-0479">Metal-binding</keyword>
<feature type="domain" description="DRBM" evidence="16">
    <location>
        <begin position="153"/>
        <end position="223"/>
    </location>
</feature>
<name>A0A9D1IH67_9BURK</name>
<dbReference type="SUPFAM" id="SSF69065">
    <property type="entry name" value="RNase III domain-like"/>
    <property type="match status" value="1"/>
</dbReference>
<keyword evidence="8 15" id="KW-0819">tRNA processing</keyword>
<dbReference type="GO" id="GO:0005737">
    <property type="term" value="C:cytoplasm"/>
    <property type="evidence" value="ECO:0007669"/>
    <property type="project" value="UniProtKB-SubCell"/>
</dbReference>
<keyword evidence="7 15" id="KW-0507">mRNA processing</keyword>
<comment type="cofactor">
    <cofactor evidence="15">
        <name>Mg(2+)</name>
        <dbReference type="ChEBI" id="CHEBI:18420"/>
    </cofactor>
</comment>
<evidence type="ECO:0000256" key="1">
    <source>
        <dbReference type="ARBA" id="ARBA00000109"/>
    </source>
</evidence>
<dbReference type="GO" id="GO:0010468">
    <property type="term" value="P:regulation of gene expression"/>
    <property type="evidence" value="ECO:0007669"/>
    <property type="project" value="TreeGrafter"/>
</dbReference>
<keyword evidence="14 15" id="KW-0694">RNA-binding</keyword>
<dbReference type="GO" id="GO:0006364">
    <property type="term" value="P:rRNA processing"/>
    <property type="evidence" value="ECO:0007669"/>
    <property type="project" value="UniProtKB-UniRule"/>
</dbReference>
<evidence type="ECO:0000256" key="13">
    <source>
        <dbReference type="ARBA" id="ARBA00022842"/>
    </source>
</evidence>
<keyword evidence="6 15" id="KW-0698">rRNA processing</keyword>
<dbReference type="InterPro" id="IPR014720">
    <property type="entry name" value="dsRBD_dom"/>
</dbReference>
<keyword evidence="9 15" id="KW-0540">Nuclease</keyword>